<name>A0A4U8UVR2_STECR</name>
<proteinExistence type="predicted"/>
<dbReference type="OrthoDB" id="5789685at2759"/>
<feature type="chain" id="PRO_5020343663" evidence="1">
    <location>
        <begin position="27"/>
        <end position="144"/>
    </location>
</feature>
<evidence type="ECO:0000313" key="3">
    <source>
        <dbReference type="Proteomes" id="UP000298663"/>
    </source>
</evidence>
<feature type="signal peptide" evidence="1">
    <location>
        <begin position="1"/>
        <end position="26"/>
    </location>
</feature>
<organism evidence="2 3">
    <name type="scientific">Steinernema carpocapsae</name>
    <name type="common">Entomopathogenic nematode</name>
    <dbReference type="NCBI Taxonomy" id="34508"/>
    <lineage>
        <taxon>Eukaryota</taxon>
        <taxon>Metazoa</taxon>
        <taxon>Ecdysozoa</taxon>
        <taxon>Nematoda</taxon>
        <taxon>Chromadorea</taxon>
        <taxon>Rhabditida</taxon>
        <taxon>Tylenchina</taxon>
        <taxon>Panagrolaimomorpha</taxon>
        <taxon>Strongyloidoidea</taxon>
        <taxon>Steinernematidae</taxon>
        <taxon>Steinernema</taxon>
    </lineage>
</organism>
<dbReference type="AlphaFoldDB" id="A0A4U8UVR2"/>
<reference evidence="2 3" key="2">
    <citation type="journal article" date="2019" name="G3 (Bethesda)">
        <title>Hybrid Assembly of the Genome of the Entomopathogenic Nematode Steinernema carpocapsae Identifies the X-Chromosome.</title>
        <authorList>
            <person name="Serra L."/>
            <person name="Macchietto M."/>
            <person name="Macias-Munoz A."/>
            <person name="McGill C.J."/>
            <person name="Rodriguez I.M."/>
            <person name="Rodriguez B."/>
            <person name="Murad R."/>
            <person name="Mortazavi A."/>
        </authorList>
    </citation>
    <scope>NUCLEOTIDE SEQUENCE [LARGE SCALE GENOMIC DNA]</scope>
    <source>
        <strain evidence="2 3">ALL</strain>
    </source>
</reference>
<dbReference type="EMBL" id="CM016762">
    <property type="protein sequence ID" value="TMS36247.1"/>
    <property type="molecule type" value="Genomic_DNA"/>
</dbReference>
<keyword evidence="1" id="KW-0732">Signal</keyword>
<keyword evidence="3" id="KW-1185">Reference proteome</keyword>
<protein>
    <submittedName>
        <fullName evidence="2">Uncharacterized protein</fullName>
    </submittedName>
</protein>
<dbReference type="Proteomes" id="UP000298663">
    <property type="component" value="Chromosome X"/>
</dbReference>
<reference evidence="2 3" key="1">
    <citation type="journal article" date="2015" name="Genome Biol.">
        <title>Comparative genomics of Steinernema reveals deeply conserved gene regulatory networks.</title>
        <authorList>
            <person name="Dillman A.R."/>
            <person name="Macchietto M."/>
            <person name="Porter C.F."/>
            <person name="Rogers A."/>
            <person name="Williams B."/>
            <person name="Antoshechkin I."/>
            <person name="Lee M.M."/>
            <person name="Goodwin Z."/>
            <person name="Lu X."/>
            <person name="Lewis E.E."/>
            <person name="Goodrich-Blair H."/>
            <person name="Stock S.P."/>
            <person name="Adams B.J."/>
            <person name="Sternberg P.W."/>
            <person name="Mortazavi A."/>
        </authorList>
    </citation>
    <scope>NUCLEOTIDE SEQUENCE [LARGE SCALE GENOMIC DNA]</scope>
    <source>
        <strain evidence="2 3">ALL</strain>
    </source>
</reference>
<evidence type="ECO:0000256" key="1">
    <source>
        <dbReference type="SAM" id="SignalP"/>
    </source>
</evidence>
<gene>
    <name evidence="2" type="ORF">L596_003458</name>
</gene>
<accession>A0A4U8UVR2</accession>
<sequence>MAVGSAFLLFATAFAVVCIVFSETAALSGAKKLKYGNAYGTVFGKRSFDNMGNLRSYEKRPSSSPDHQLDRMAYQMSFGKRTNVVDANAFRMSFGKRQAAAVEEIPPLSGSPFLMLTDTEQAEQGAPLPEKRMDSNNFFVGLGK</sequence>
<evidence type="ECO:0000313" key="2">
    <source>
        <dbReference type="EMBL" id="TMS36247.1"/>
    </source>
</evidence>
<comment type="caution">
    <text evidence="2">The sequence shown here is derived from an EMBL/GenBank/DDBJ whole genome shotgun (WGS) entry which is preliminary data.</text>
</comment>
<dbReference type="EMBL" id="AZBU02000001">
    <property type="protein sequence ID" value="TMS36247.1"/>
    <property type="molecule type" value="Genomic_DNA"/>
</dbReference>